<name>A0ACB9QBE8_9MYRT</name>
<evidence type="ECO:0000313" key="1">
    <source>
        <dbReference type="EMBL" id="KAI4363701.1"/>
    </source>
</evidence>
<reference evidence="2" key="1">
    <citation type="journal article" date="2023" name="Front. Plant Sci.">
        <title>Chromosomal-level genome assembly of Melastoma candidum provides insights into trichome evolution.</title>
        <authorList>
            <person name="Zhong Y."/>
            <person name="Wu W."/>
            <person name="Sun C."/>
            <person name="Zou P."/>
            <person name="Liu Y."/>
            <person name="Dai S."/>
            <person name="Zhou R."/>
        </authorList>
    </citation>
    <scope>NUCLEOTIDE SEQUENCE [LARGE SCALE GENOMIC DNA]</scope>
</reference>
<organism evidence="1 2">
    <name type="scientific">Melastoma candidum</name>
    <dbReference type="NCBI Taxonomy" id="119954"/>
    <lineage>
        <taxon>Eukaryota</taxon>
        <taxon>Viridiplantae</taxon>
        <taxon>Streptophyta</taxon>
        <taxon>Embryophyta</taxon>
        <taxon>Tracheophyta</taxon>
        <taxon>Spermatophyta</taxon>
        <taxon>Magnoliopsida</taxon>
        <taxon>eudicotyledons</taxon>
        <taxon>Gunneridae</taxon>
        <taxon>Pentapetalae</taxon>
        <taxon>rosids</taxon>
        <taxon>malvids</taxon>
        <taxon>Myrtales</taxon>
        <taxon>Melastomataceae</taxon>
        <taxon>Melastomatoideae</taxon>
        <taxon>Melastomateae</taxon>
        <taxon>Melastoma</taxon>
    </lineage>
</organism>
<protein>
    <submittedName>
        <fullName evidence="1">Uncharacterized protein</fullName>
    </submittedName>
</protein>
<proteinExistence type="predicted"/>
<accession>A0ACB9QBE8</accession>
<keyword evidence="2" id="KW-1185">Reference proteome</keyword>
<comment type="caution">
    <text evidence="1">The sequence shown here is derived from an EMBL/GenBank/DDBJ whole genome shotgun (WGS) entry which is preliminary data.</text>
</comment>
<dbReference type="Proteomes" id="UP001057402">
    <property type="component" value="Chromosome 6"/>
</dbReference>
<evidence type="ECO:0000313" key="2">
    <source>
        <dbReference type="Proteomes" id="UP001057402"/>
    </source>
</evidence>
<dbReference type="EMBL" id="CM042885">
    <property type="protein sequence ID" value="KAI4363701.1"/>
    <property type="molecule type" value="Genomic_DNA"/>
</dbReference>
<sequence>MLGSANAVSPAFRPPHSKSTQLRCCTNLPSPAPRIRDVSSSFARRSGVSLGWSWVPRRCLNSPVNGLAGQGTVFAFLSGIGLGENEVESVLAQNPDLWMSSSSLLTDRVELLKSVGIDGFDLCHLIVKRPLVLTAEEVDPFVCFVRGGLEGKIDAVQIKQALVATHPRYLVGFDEKVNLLIRRGVPSEKMAHVLGSVNLSKALCMRSTEEIVRLIEYLDQFGCFDLIVRRPVTLNFDLDKQLVPRVENILELSGGDKDATGNLLRKRATLLSYSVEHVRGHVELLRSFAGLEDDEIFRIFVVFPNMISASKERKLRPRISFLKECGLNSREIFKFLSQAPLFLGLSFEENLAHKLATLVKIGYRYRTKEMAVAVGAVTRTSCENLQKVVDLFLNYGVSCEDIVAMSRKHPQILQYNPDSLEEKVEYLTGEMCRGIEELLAFPAFLGYNLDTRIKHRYEAKGKTAGEAVSLNKLLTISAERFNKMTREKEKATM</sequence>
<gene>
    <name evidence="1" type="ORF">MLD38_019887</name>
</gene>